<dbReference type="Gene3D" id="2.40.160.20">
    <property type="match status" value="1"/>
</dbReference>
<dbReference type="EMBL" id="AAQH01000001">
    <property type="protein sequence ID" value="EAT13765.1"/>
    <property type="molecule type" value="Genomic_DNA"/>
</dbReference>
<evidence type="ECO:0000313" key="2">
    <source>
        <dbReference type="EMBL" id="EAT13765.1"/>
    </source>
</evidence>
<sequence length="235" mass="26383">MMRIIISIACLFLALPSQAGYLGAGYSLTSTNSYDEVDDGYRFDFGTELTDWLDLEWGYINYGESRFDDPTYIPADEDNDEAARFENIGFGDFGGNEFNGITSAETQGISAGLKFKKSVNNWFQLYARVSFLAWQSDTTRVTIFGAETPVDADGNEVNDLADATNINDCGTTSYCRLTEEGESHQAVDFWYGYGFILKPFSWVSFRTEYAIVTMNAIDYPKNTFEGITTSLQIHF</sequence>
<evidence type="ECO:0000256" key="1">
    <source>
        <dbReference type="SAM" id="SignalP"/>
    </source>
</evidence>
<reference evidence="2 3" key="1">
    <citation type="submission" date="2006-03" db="EMBL/GenBank/DDBJ databases">
        <authorList>
            <person name="Pinhassi J."/>
            <person name="Pedros-Alio C."/>
            <person name="Ferriera S."/>
            <person name="Johnson J."/>
            <person name="Kravitz S."/>
            <person name="Halpern A."/>
            <person name="Remington K."/>
            <person name="Beeson K."/>
            <person name="Tran B."/>
            <person name="Rogers Y.-H."/>
            <person name="Friedman R."/>
            <person name="Venter J.C."/>
        </authorList>
    </citation>
    <scope>NUCLEOTIDE SEQUENCE [LARGE SCALE GENOMIC DNA]</scope>
    <source>
        <strain evidence="2 3">RED65</strain>
    </source>
</reference>
<gene>
    <name evidence="2" type="ORF">RED65_10244</name>
</gene>
<keyword evidence="3" id="KW-1185">Reference proteome</keyword>
<dbReference type="AlphaFoldDB" id="Q1N627"/>
<dbReference type="Proteomes" id="UP000004263">
    <property type="component" value="Unassembled WGS sequence"/>
</dbReference>
<name>Q1N627_9GAMM</name>
<comment type="caution">
    <text evidence="2">The sequence shown here is derived from an EMBL/GenBank/DDBJ whole genome shotgun (WGS) entry which is preliminary data.</text>
</comment>
<dbReference type="InterPro" id="IPR011250">
    <property type="entry name" value="OMP/PagP_B-barrel"/>
</dbReference>
<evidence type="ECO:0008006" key="4">
    <source>
        <dbReference type="Google" id="ProtNLM"/>
    </source>
</evidence>
<feature type="signal peptide" evidence="1">
    <location>
        <begin position="1"/>
        <end position="19"/>
    </location>
</feature>
<keyword evidence="1" id="KW-0732">Signal</keyword>
<dbReference type="SUPFAM" id="SSF56925">
    <property type="entry name" value="OMPA-like"/>
    <property type="match status" value="1"/>
</dbReference>
<protein>
    <recommendedName>
        <fullName evidence="4">Outer membrane protein beta-barrel domain-containing protein</fullName>
    </recommendedName>
</protein>
<proteinExistence type="predicted"/>
<organism evidence="2 3">
    <name type="scientific">Bermanella marisrubri</name>
    <dbReference type="NCBI Taxonomy" id="207949"/>
    <lineage>
        <taxon>Bacteria</taxon>
        <taxon>Pseudomonadati</taxon>
        <taxon>Pseudomonadota</taxon>
        <taxon>Gammaproteobacteria</taxon>
        <taxon>Oceanospirillales</taxon>
        <taxon>Oceanospirillaceae</taxon>
        <taxon>Bermanella</taxon>
    </lineage>
</organism>
<accession>Q1N627</accession>
<evidence type="ECO:0000313" key="3">
    <source>
        <dbReference type="Proteomes" id="UP000004263"/>
    </source>
</evidence>
<dbReference type="RefSeq" id="WP_007017186.1">
    <property type="nucleotide sequence ID" value="NZ_CH724113.1"/>
</dbReference>
<feature type="chain" id="PRO_5004195019" description="Outer membrane protein beta-barrel domain-containing protein" evidence="1">
    <location>
        <begin position="20"/>
        <end position="235"/>
    </location>
</feature>
<dbReference type="HOGENOM" id="CLU_1178404_0_0_6"/>